<accession>A0A0F4LM67</accession>
<proteinExistence type="predicted"/>
<sequence>MKVELYKEFQKYIAKSNYKDELRRVMVYVVSLIHQNKLHPSDIETQILGNHLSEMVNRAKNGKKLEKVDKKIFAKVSQQSLEMSQQVVDFIDNNIGKIAESEKYVLSIHFENMKLD</sequence>
<dbReference type="InterPro" id="IPR011608">
    <property type="entry name" value="PRD"/>
</dbReference>
<dbReference type="NCBIfam" id="TIGR03582">
    <property type="entry name" value="EF_0829"/>
    <property type="match status" value="1"/>
</dbReference>
<organism evidence="3 4">
    <name type="scientific">Lactobacillus kullabergensis</name>
    <dbReference type="NCBI Taxonomy" id="1218493"/>
    <lineage>
        <taxon>Bacteria</taxon>
        <taxon>Bacillati</taxon>
        <taxon>Bacillota</taxon>
        <taxon>Bacilli</taxon>
        <taxon>Lactobacillales</taxon>
        <taxon>Lactobacillaceae</taxon>
        <taxon>Lactobacillus</taxon>
    </lineage>
</organism>
<dbReference type="Gene3D" id="1.10.1790.10">
    <property type="entry name" value="PRD domain"/>
    <property type="match status" value="1"/>
</dbReference>
<dbReference type="STRING" id="1218493.JF76_03040"/>
<evidence type="ECO:0000313" key="3">
    <source>
        <dbReference type="EMBL" id="KJY58651.1"/>
    </source>
</evidence>
<evidence type="ECO:0000313" key="5">
    <source>
        <dbReference type="Proteomes" id="UP000246036"/>
    </source>
</evidence>
<dbReference type="EMBL" id="JXBY01000006">
    <property type="protein sequence ID" value="KJY58651.1"/>
    <property type="molecule type" value="Genomic_DNA"/>
</dbReference>
<evidence type="ECO:0000313" key="4">
    <source>
        <dbReference type="Proteomes" id="UP000033533"/>
    </source>
</evidence>
<dbReference type="Proteomes" id="UP000033533">
    <property type="component" value="Unassembled WGS sequence"/>
</dbReference>
<feature type="domain" description="PRD" evidence="1">
    <location>
        <begin position="13"/>
        <end position="116"/>
    </location>
</feature>
<dbReference type="InterPro" id="IPR036634">
    <property type="entry name" value="PRD_sf"/>
</dbReference>
<dbReference type="GO" id="GO:0006355">
    <property type="term" value="P:regulation of DNA-templated transcription"/>
    <property type="evidence" value="ECO:0007669"/>
    <property type="project" value="InterPro"/>
</dbReference>
<reference evidence="3 4" key="1">
    <citation type="submission" date="2014-12" db="EMBL/GenBank/DDBJ databases">
        <title>Comparative genomics of the lactic acid bacteria isolated from the honey bee gut.</title>
        <authorList>
            <person name="Ellegaard K.M."/>
            <person name="Tamarit D."/>
            <person name="Javelind E."/>
            <person name="Olofsson T."/>
            <person name="Andersson S.G."/>
            <person name="Vasquez A."/>
        </authorList>
    </citation>
    <scope>NUCLEOTIDE SEQUENCE [LARGE SCALE GENOMIC DNA]</scope>
    <source>
        <strain evidence="3 4">Biut2</strain>
    </source>
</reference>
<dbReference type="InterPro" id="IPR020044">
    <property type="entry name" value="PRD_EF0829/AHA3910"/>
</dbReference>
<protein>
    <submittedName>
        <fullName evidence="3">PRD domain protein</fullName>
    </submittedName>
    <submittedName>
        <fullName evidence="2">PRD domain-containing protein</fullName>
    </submittedName>
</protein>
<evidence type="ECO:0000259" key="1">
    <source>
        <dbReference type="PROSITE" id="PS51372"/>
    </source>
</evidence>
<evidence type="ECO:0000313" key="2">
    <source>
        <dbReference type="EMBL" id="AWM74738.1"/>
    </source>
</evidence>
<dbReference type="EMBL" id="CP029477">
    <property type="protein sequence ID" value="AWM74738.1"/>
    <property type="molecule type" value="Genomic_DNA"/>
</dbReference>
<dbReference type="SUPFAM" id="SSF63520">
    <property type="entry name" value="PTS-regulatory domain, PRD"/>
    <property type="match status" value="1"/>
</dbReference>
<dbReference type="OrthoDB" id="2879550at2"/>
<dbReference type="HOGENOM" id="CLU_145335_0_0_9"/>
<dbReference type="Proteomes" id="UP000246036">
    <property type="component" value="Chromosome"/>
</dbReference>
<dbReference type="PROSITE" id="PS51372">
    <property type="entry name" value="PRD_2"/>
    <property type="match status" value="1"/>
</dbReference>
<dbReference type="Pfam" id="PF00874">
    <property type="entry name" value="PRD"/>
    <property type="match status" value="1"/>
</dbReference>
<dbReference type="PATRIC" id="fig|1218493.3.peg.322"/>
<reference evidence="2 5" key="2">
    <citation type="submission" date="2018-05" db="EMBL/GenBank/DDBJ databases">
        <title>Reference genomes for bee gut microbiota database.</title>
        <authorList>
            <person name="Ellegaard K.M."/>
        </authorList>
    </citation>
    <scope>NUCLEOTIDE SEQUENCE [LARGE SCALE GENOMIC DNA]</scope>
    <source>
        <strain evidence="2 5">ESL0186</strain>
    </source>
</reference>
<gene>
    <name evidence="2" type="ORF">DKL58_01425</name>
    <name evidence="3" type="ORF">JF76_03040</name>
</gene>
<dbReference type="KEGG" id="lkl:DKL58_01425"/>
<dbReference type="RefSeq" id="WP_045927516.1">
    <property type="nucleotide sequence ID" value="NZ_CP029477.1"/>
</dbReference>
<name>A0A0F4LM67_9LACO</name>
<keyword evidence="5" id="KW-1185">Reference proteome</keyword>
<dbReference type="AlphaFoldDB" id="A0A0F4LM67"/>